<gene>
    <name evidence="2" type="ORF">POPTR_002G087900</name>
</gene>
<accession>B9GUF1</accession>
<reference evidence="2 3" key="1">
    <citation type="journal article" date="2006" name="Science">
        <title>The genome of black cottonwood, Populus trichocarpa (Torr. &amp; Gray).</title>
        <authorList>
            <person name="Tuskan G.A."/>
            <person name="Difazio S."/>
            <person name="Jansson S."/>
            <person name="Bohlmann J."/>
            <person name="Grigoriev I."/>
            <person name="Hellsten U."/>
            <person name="Putnam N."/>
            <person name="Ralph S."/>
            <person name="Rombauts S."/>
            <person name="Salamov A."/>
            <person name="Schein J."/>
            <person name="Sterck L."/>
            <person name="Aerts A."/>
            <person name="Bhalerao R.R."/>
            <person name="Bhalerao R.P."/>
            <person name="Blaudez D."/>
            <person name="Boerjan W."/>
            <person name="Brun A."/>
            <person name="Brunner A."/>
            <person name="Busov V."/>
            <person name="Campbell M."/>
            <person name="Carlson J."/>
            <person name="Chalot M."/>
            <person name="Chapman J."/>
            <person name="Chen G.L."/>
            <person name="Cooper D."/>
            <person name="Coutinho P.M."/>
            <person name="Couturier J."/>
            <person name="Covert S."/>
            <person name="Cronk Q."/>
            <person name="Cunningham R."/>
            <person name="Davis J."/>
            <person name="Degroeve S."/>
            <person name="Dejardin A."/>
            <person name="Depamphilis C."/>
            <person name="Detter J."/>
            <person name="Dirks B."/>
            <person name="Dubchak I."/>
            <person name="Duplessis S."/>
            <person name="Ehlting J."/>
            <person name="Ellis B."/>
            <person name="Gendler K."/>
            <person name="Goodstein D."/>
            <person name="Gribskov M."/>
            <person name="Grimwood J."/>
            <person name="Groover A."/>
            <person name="Gunter L."/>
            <person name="Hamberger B."/>
            <person name="Heinze B."/>
            <person name="Helariutta Y."/>
            <person name="Henrissat B."/>
            <person name="Holligan D."/>
            <person name="Holt R."/>
            <person name="Huang W."/>
            <person name="Islam-Faridi N."/>
            <person name="Jones S."/>
            <person name="Jones-Rhoades M."/>
            <person name="Jorgensen R."/>
            <person name="Joshi C."/>
            <person name="Kangasjarvi J."/>
            <person name="Karlsson J."/>
            <person name="Kelleher C."/>
            <person name="Kirkpatrick R."/>
            <person name="Kirst M."/>
            <person name="Kohler A."/>
            <person name="Kalluri U."/>
            <person name="Larimer F."/>
            <person name="Leebens-Mack J."/>
            <person name="Leple J.C."/>
            <person name="Locascio P."/>
            <person name="Lou Y."/>
            <person name="Lucas S."/>
            <person name="Martin F."/>
            <person name="Montanini B."/>
            <person name="Napoli C."/>
            <person name="Nelson D.R."/>
            <person name="Nelson C."/>
            <person name="Nieminen K."/>
            <person name="Nilsson O."/>
            <person name="Pereda V."/>
            <person name="Peter G."/>
            <person name="Philippe R."/>
            <person name="Pilate G."/>
            <person name="Poliakov A."/>
            <person name="Razumovskaya J."/>
            <person name="Richardson P."/>
            <person name="Rinaldi C."/>
            <person name="Ritland K."/>
            <person name="Rouze P."/>
            <person name="Ryaboy D."/>
            <person name="Schmutz J."/>
            <person name="Schrader J."/>
            <person name="Segerman B."/>
            <person name="Shin H."/>
            <person name="Siddiqui A."/>
            <person name="Sterky F."/>
            <person name="Terry A."/>
            <person name="Tsai C.J."/>
            <person name="Uberbacher E."/>
            <person name="Unneberg P."/>
            <person name="Vahala J."/>
            <person name="Wall K."/>
            <person name="Wessler S."/>
            <person name="Yang G."/>
            <person name="Yin T."/>
            <person name="Douglas C."/>
            <person name="Marra M."/>
            <person name="Sandberg G."/>
            <person name="Van de Peer Y."/>
            <person name="Rokhsar D."/>
        </authorList>
    </citation>
    <scope>NUCLEOTIDE SEQUENCE [LARGE SCALE GENOMIC DNA]</scope>
    <source>
        <strain evidence="3">cv. Nisqually</strain>
    </source>
</reference>
<evidence type="ECO:0000256" key="1">
    <source>
        <dbReference type="SAM" id="MobiDB-lite"/>
    </source>
</evidence>
<dbReference type="AlphaFoldDB" id="B9GUF1"/>
<evidence type="ECO:0000313" key="2">
    <source>
        <dbReference type="EMBL" id="PNT48620.1"/>
    </source>
</evidence>
<name>B9GUF1_POPTR</name>
<sequence length="205" mass="22905">MEWTHEKYHEGKVLSIKTVERAEGSLPGIAGFEYSGSTPSMPSHVTTTSPNSDSSSKENQPLKRRQRVKSFIQMIIEEIFIIPIQVEDIPEEIPVIEHLANEITQEATGGSPSPSTRCLGAPIPTSIILKIGSYWKRMKIFIRLDSKVEIIPLPHSCPALTSSIYICHGSSNQAPPTSRVEDIFSNLMLDHPPFVSPFSIRRKKR</sequence>
<feature type="region of interest" description="Disordered" evidence="1">
    <location>
        <begin position="30"/>
        <end position="64"/>
    </location>
</feature>
<feature type="compositionally biased region" description="Polar residues" evidence="1">
    <location>
        <begin position="35"/>
        <end position="59"/>
    </location>
</feature>
<dbReference type="InParanoid" id="B9GUF1"/>
<keyword evidence="3" id="KW-1185">Reference proteome</keyword>
<proteinExistence type="predicted"/>
<protein>
    <submittedName>
        <fullName evidence="2">Uncharacterized protein</fullName>
    </submittedName>
</protein>
<dbReference type="EMBL" id="CM009291">
    <property type="protein sequence ID" value="PNT48620.1"/>
    <property type="molecule type" value="Genomic_DNA"/>
</dbReference>
<dbReference type="HOGENOM" id="CLU_1339488_0_0_1"/>
<dbReference type="Proteomes" id="UP000006729">
    <property type="component" value="Chromosome 2"/>
</dbReference>
<organism evidence="2 3">
    <name type="scientific">Populus trichocarpa</name>
    <name type="common">Western balsam poplar</name>
    <name type="synonym">Populus balsamifera subsp. trichocarpa</name>
    <dbReference type="NCBI Taxonomy" id="3694"/>
    <lineage>
        <taxon>Eukaryota</taxon>
        <taxon>Viridiplantae</taxon>
        <taxon>Streptophyta</taxon>
        <taxon>Embryophyta</taxon>
        <taxon>Tracheophyta</taxon>
        <taxon>Spermatophyta</taxon>
        <taxon>Magnoliopsida</taxon>
        <taxon>eudicotyledons</taxon>
        <taxon>Gunneridae</taxon>
        <taxon>Pentapetalae</taxon>
        <taxon>rosids</taxon>
        <taxon>fabids</taxon>
        <taxon>Malpighiales</taxon>
        <taxon>Salicaceae</taxon>
        <taxon>Saliceae</taxon>
        <taxon>Populus</taxon>
    </lineage>
</organism>
<evidence type="ECO:0000313" key="3">
    <source>
        <dbReference type="Proteomes" id="UP000006729"/>
    </source>
</evidence>